<evidence type="ECO:0000313" key="2">
    <source>
        <dbReference type="EMBL" id="MBK0396959.1"/>
    </source>
</evidence>
<dbReference type="PANTHER" id="PTHR14097:SF7">
    <property type="entry name" value="OXIDOREDUCTASE HTATIP2"/>
    <property type="match status" value="1"/>
</dbReference>
<dbReference type="InterPro" id="IPR036291">
    <property type="entry name" value="NAD(P)-bd_dom_sf"/>
</dbReference>
<comment type="caution">
    <text evidence="2">The sequence shown here is derived from an EMBL/GenBank/DDBJ whole genome shotgun (WGS) entry which is preliminary data.</text>
</comment>
<accession>A0ABS1BUW0</accession>
<dbReference type="Proteomes" id="UP000614058">
    <property type="component" value="Unassembled WGS sequence"/>
</dbReference>
<evidence type="ECO:0000313" key="3">
    <source>
        <dbReference type="Proteomes" id="UP000614058"/>
    </source>
</evidence>
<dbReference type="InterPro" id="IPR016040">
    <property type="entry name" value="NAD(P)-bd_dom"/>
</dbReference>
<reference evidence="2 3" key="1">
    <citation type="journal article" date="2021" name="Pathogens">
        <title>Isolation and Characterization of Kingella bonacorsii sp. nov., A Novel Kingella Species Detected in a Stable Periodontitis Subject.</title>
        <authorList>
            <person name="Antezack A."/>
            <person name="Boxberger M."/>
            <person name="Rolland C."/>
            <person name="Monnet-Corti V."/>
            <person name="La Scola B."/>
        </authorList>
    </citation>
    <scope>NUCLEOTIDE SEQUENCE [LARGE SCALE GENOMIC DNA]</scope>
    <source>
        <strain evidence="2 3">Marseille-Q4569</strain>
    </source>
</reference>
<dbReference type="RefSeq" id="WP_200522989.1">
    <property type="nucleotide sequence ID" value="NZ_JAEHNZ010000003.1"/>
</dbReference>
<sequence>MQALILGATGATGQTLTQQLLADARFQSVTVFARRELALAHDKLTTHIVDFRQPETWQDKVRGDVLFSCLGTTIKAAGSQEAMWAIDHDLQLAFAQAAQRNGVPRYVLVSAQMADANARAFYSRMKGVLEQAVTALGFAHTAILRPPVLLRPDSDRAGEIWAAKALAVFNALGLLRAYQPLRVEDLAAAMIAASLRDERLQIWEAREIRDVLLAQAA</sequence>
<keyword evidence="3" id="KW-1185">Reference proteome</keyword>
<proteinExistence type="predicted"/>
<protein>
    <submittedName>
        <fullName evidence="2">NAD(P)H-binding protein</fullName>
    </submittedName>
</protein>
<name>A0ABS1BUW0_9NEIS</name>
<dbReference type="Pfam" id="PF13460">
    <property type="entry name" value="NAD_binding_10"/>
    <property type="match status" value="1"/>
</dbReference>
<feature type="domain" description="NAD(P)-binding" evidence="1">
    <location>
        <begin position="7"/>
        <end position="139"/>
    </location>
</feature>
<dbReference type="SUPFAM" id="SSF51735">
    <property type="entry name" value="NAD(P)-binding Rossmann-fold domains"/>
    <property type="match status" value="1"/>
</dbReference>
<dbReference type="EMBL" id="JAEHNZ010000003">
    <property type="protein sequence ID" value="MBK0396959.1"/>
    <property type="molecule type" value="Genomic_DNA"/>
</dbReference>
<evidence type="ECO:0000259" key="1">
    <source>
        <dbReference type="Pfam" id="PF13460"/>
    </source>
</evidence>
<dbReference type="PANTHER" id="PTHR14097">
    <property type="entry name" value="OXIDOREDUCTASE HTATIP2"/>
    <property type="match status" value="1"/>
</dbReference>
<organism evidence="2 3">
    <name type="scientific">Kingella bonacorsii</name>
    <dbReference type="NCBI Taxonomy" id="2796361"/>
    <lineage>
        <taxon>Bacteria</taxon>
        <taxon>Pseudomonadati</taxon>
        <taxon>Pseudomonadota</taxon>
        <taxon>Betaproteobacteria</taxon>
        <taxon>Neisseriales</taxon>
        <taxon>Neisseriaceae</taxon>
        <taxon>Kingella</taxon>
    </lineage>
</organism>
<gene>
    <name evidence="2" type="ORF">JDW22_10335</name>
</gene>
<dbReference type="Gene3D" id="3.40.50.720">
    <property type="entry name" value="NAD(P)-binding Rossmann-like Domain"/>
    <property type="match status" value="1"/>
</dbReference>